<proteinExistence type="predicted"/>
<keyword evidence="2" id="KW-1185">Reference proteome</keyword>
<dbReference type="RefSeq" id="WP_107188208.1">
    <property type="nucleotide sequence ID" value="NZ_JAYXUG010000002.1"/>
</dbReference>
<evidence type="ECO:0000313" key="1">
    <source>
        <dbReference type="EMBL" id="MEC6831072.1"/>
    </source>
</evidence>
<reference evidence="1 2" key="1">
    <citation type="submission" date="2024-01" db="EMBL/GenBank/DDBJ databases">
        <title>Active colonisers of the gastrointestinal tract of Atlantic salmon farmed in a warm water region.</title>
        <authorList>
            <person name="Bowman J.P."/>
        </authorList>
    </citation>
    <scope>NUCLEOTIDE SEQUENCE [LARGE SCALE GENOMIC DNA]</scope>
    <source>
        <strain evidence="1 2">S3MW1</strain>
    </source>
</reference>
<comment type="caution">
    <text evidence="1">The sequence shown here is derived from an EMBL/GenBank/DDBJ whole genome shotgun (WGS) entry which is preliminary data.</text>
</comment>
<accession>A0ABU6L3D3</accession>
<evidence type="ECO:0000313" key="2">
    <source>
        <dbReference type="Proteomes" id="UP001306119"/>
    </source>
</evidence>
<sequence>MKRIHLQLFFYETTQTLLELEDLPHLTTNQTIECQQWYKTKRKILNFEVHSQSWVKVTLDGFSSQLELQPNGKLIEKDLFTEQSVKGLWHVSDGFLFIKIISGEVIVEYQIIGSNLNNIHSGFEYINGILSSYSKFIQIKNN</sequence>
<dbReference type="Proteomes" id="UP001306119">
    <property type="component" value="Unassembled WGS sequence"/>
</dbReference>
<protein>
    <submittedName>
        <fullName evidence="1">Uncharacterized protein</fullName>
    </submittedName>
</protein>
<name>A0ABU6L3D3_9GAMM</name>
<organism evidence="1 2">
    <name type="scientific">Photobacterium toruni</name>
    <dbReference type="NCBI Taxonomy" id="1935446"/>
    <lineage>
        <taxon>Bacteria</taxon>
        <taxon>Pseudomonadati</taxon>
        <taxon>Pseudomonadota</taxon>
        <taxon>Gammaproteobacteria</taxon>
        <taxon>Vibrionales</taxon>
        <taxon>Vibrionaceae</taxon>
        <taxon>Photobacterium</taxon>
    </lineage>
</organism>
<gene>
    <name evidence="1" type="ORF">VXS06_04760</name>
</gene>
<dbReference type="EMBL" id="JAYXUG010000002">
    <property type="protein sequence ID" value="MEC6831072.1"/>
    <property type="molecule type" value="Genomic_DNA"/>
</dbReference>